<name>A0ABT1FWP0_9BACT</name>
<reference evidence="1 2" key="1">
    <citation type="submission" date="2022-06" db="EMBL/GenBank/DDBJ databases">
        <title>Runella sp. S5 genome sequencing.</title>
        <authorList>
            <person name="Park S."/>
        </authorList>
    </citation>
    <scope>NUCLEOTIDE SEQUENCE [LARGE SCALE GENOMIC DNA]</scope>
    <source>
        <strain evidence="1 2">S5</strain>
    </source>
</reference>
<dbReference type="Pfam" id="PF04255">
    <property type="entry name" value="DUF433"/>
    <property type="match status" value="1"/>
</dbReference>
<dbReference type="InterPro" id="IPR007367">
    <property type="entry name" value="DUF433"/>
</dbReference>
<dbReference type="Gene3D" id="1.10.10.10">
    <property type="entry name" value="Winged helix-like DNA-binding domain superfamily/Winged helix DNA-binding domain"/>
    <property type="match status" value="1"/>
</dbReference>
<keyword evidence="2" id="KW-1185">Reference proteome</keyword>
<dbReference type="Proteomes" id="UP001204772">
    <property type="component" value="Unassembled WGS sequence"/>
</dbReference>
<evidence type="ECO:0000313" key="2">
    <source>
        <dbReference type="Proteomes" id="UP001204772"/>
    </source>
</evidence>
<dbReference type="RefSeq" id="WP_166560194.1">
    <property type="nucleotide sequence ID" value="NZ_JAMZEL010000010.1"/>
</dbReference>
<dbReference type="SUPFAM" id="SSF46689">
    <property type="entry name" value="Homeodomain-like"/>
    <property type="match status" value="1"/>
</dbReference>
<proteinExistence type="predicted"/>
<organism evidence="1 2">
    <name type="scientific">Runella salmonicolor</name>
    <dbReference type="NCBI Taxonomy" id="2950278"/>
    <lineage>
        <taxon>Bacteria</taxon>
        <taxon>Pseudomonadati</taxon>
        <taxon>Bacteroidota</taxon>
        <taxon>Cytophagia</taxon>
        <taxon>Cytophagales</taxon>
        <taxon>Spirosomataceae</taxon>
        <taxon>Runella</taxon>
    </lineage>
</organism>
<sequence>MNHHPLIERNPAVLLGKPVLKGTRISVELIIRKLSGGHTIEQLLEDYPHLRYEQILAALAYAADVIANEDFILAA</sequence>
<dbReference type="InterPro" id="IPR036388">
    <property type="entry name" value="WH-like_DNA-bd_sf"/>
</dbReference>
<dbReference type="PANTHER" id="PTHR34849:SF3">
    <property type="entry name" value="SSR2962 PROTEIN"/>
    <property type="match status" value="1"/>
</dbReference>
<comment type="caution">
    <text evidence="1">The sequence shown here is derived from an EMBL/GenBank/DDBJ whole genome shotgun (WGS) entry which is preliminary data.</text>
</comment>
<protein>
    <submittedName>
        <fullName evidence="1">DUF433 domain-containing protein</fullName>
    </submittedName>
</protein>
<dbReference type="InterPro" id="IPR009057">
    <property type="entry name" value="Homeodomain-like_sf"/>
</dbReference>
<gene>
    <name evidence="1" type="ORF">NCI00_20795</name>
</gene>
<accession>A0ABT1FWP0</accession>
<evidence type="ECO:0000313" key="1">
    <source>
        <dbReference type="EMBL" id="MCP1384887.1"/>
    </source>
</evidence>
<dbReference type="EMBL" id="JAMZEL010000010">
    <property type="protein sequence ID" value="MCP1384887.1"/>
    <property type="molecule type" value="Genomic_DNA"/>
</dbReference>
<dbReference type="PANTHER" id="PTHR34849">
    <property type="entry name" value="SSL5025 PROTEIN"/>
    <property type="match status" value="1"/>
</dbReference>